<organism evidence="2 3">
    <name type="scientific">Pelotomaculum thermopropionicum</name>
    <dbReference type="NCBI Taxonomy" id="110500"/>
    <lineage>
        <taxon>Bacteria</taxon>
        <taxon>Bacillati</taxon>
        <taxon>Bacillota</taxon>
        <taxon>Clostridia</taxon>
        <taxon>Eubacteriales</taxon>
        <taxon>Desulfotomaculaceae</taxon>
        <taxon>Pelotomaculum</taxon>
    </lineage>
</organism>
<dbReference type="GO" id="GO:0032259">
    <property type="term" value="P:methylation"/>
    <property type="evidence" value="ECO:0007669"/>
    <property type="project" value="UniProtKB-KW"/>
</dbReference>
<dbReference type="Pfam" id="PF01938">
    <property type="entry name" value="TRAM"/>
    <property type="match status" value="1"/>
</dbReference>
<dbReference type="SUPFAM" id="SSF50249">
    <property type="entry name" value="Nucleic acid-binding proteins"/>
    <property type="match status" value="1"/>
</dbReference>
<dbReference type="Gene3D" id="2.40.50.140">
    <property type="entry name" value="Nucleic acid-binding proteins"/>
    <property type="match status" value="1"/>
</dbReference>
<reference evidence="3" key="1">
    <citation type="journal article" date="2015" name="MBio">
        <title>Genome-Resolved Metagenomic Analysis Reveals Roles for Candidate Phyla and Other Microbial Community Members in Biogeochemical Transformations in Oil Reservoirs.</title>
        <authorList>
            <person name="Hu P."/>
            <person name="Tom L."/>
            <person name="Singh A."/>
            <person name="Thomas B.C."/>
            <person name="Baker B.J."/>
            <person name="Piceno Y.M."/>
            <person name="Andersen G.L."/>
            <person name="Banfield J.F."/>
        </authorList>
    </citation>
    <scope>NUCLEOTIDE SEQUENCE [LARGE SCALE GENOMIC DNA]</scope>
</reference>
<dbReference type="PROSITE" id="PS50926">
    <property type="entry name" value="TRAM"/>
    <property type="match status" value="1"/>
</dbReference>
<dbReference type="AlphaFoldDB" id="A0A101HVU1"/>
<name>A0A101HVU1_9FIRM</name>
<dbReference type="InterPro" id="IPR002792">
    <property type="entry name" value="TRAM_dom"/>
</dbReference>
<accession>A0A101HVU1</accession>
<proteinExistence type="predicted"/>
<feature type="domain" description="TRAM" evidence="1">
    <location>
        <begin position="7"/>
        <end position="48"/>
    </location>
</feature>
<dbReference type="EMBL" id="LGGS01000046">
    <property type="protein sequence ID" value="KUK83130.1"/>
    <property type="molecule type" value="Genomic_DNA"/>
</dbReference>
<dbReference type="GO" id="GO:0008168">
    <property type="term" value="F:methyltransferase activity"/>
    <property type="evidence" value="ECO:0007669"/>
    <property type="project" value="UniProtKB-KW"/>
</dbReference>
<keyword evidence="2" id="KW-0489">Methyltransferase</keyword>
<keyword evidence="2" id="KW-0808">Transferase</keyword>
<evidence type="ECO:0000313" key="3">
    <source>
        <dbReference type="Proteomes" id="UP000054705"/>
    </source>
</evidence>
<feature type="non-terminal residue" evidence="2">
    <location>
        <position position="48"/>
    </location>
</feature>
<dbReference type="InterPro" id="IPR012340">
    <property type="entry name" value="NA-bd_OB-fold"/>
</dbReference>
<comment type="caution">
    <text evidence="2">The sequence shown here is derived from an EMBL/GenBank/DDBJ whole genome shotgun (WGS) entry which is preliminary data.</text>
</comment>
<protein>
    <submittedName>
        <fullName evidence="2">RNA methyltransferase, TrmA family</fullName>
    </submittedName>
</protein>
<dbReference type="Proteomes" id="UP000054705">
    <property type="component" value="Unassembled WGS sequence"/>
</dbReference>
<evidence type="ECO:0000313" key="2">
    <source>
        <dbReference type="EMBL" id="KUK83130.1"/>
    </source>
</evidence>
<evidence type="ECO:0000259" key="1">
    <source>
        <dbReference type="PROSITE" id="PS50926"/>
    </source>
</evidence>
<sequence length="48" mass="5178">MIEKKLPLRKAEKIELLIDGISHAGEGVGRCNGMTVFVPFAVPGEAVR</sequence>
<gene>
    <name evidence="2" type="ORF">XD97_0262</name>
</gene>